<dbReference type="AlphaFoldDB" id="A0A346Y229"/>
<dbReference type="GO" id="GO:0000976">
    <property type="term" value="F:transcription cis-regulatory region binding"/>
    <property type="evidence" value="ECO:0007669"/>
    <property type="project" value="TreeGrafter"/>
</dbReference>
<keyword evidence="8" id="KW-0418">Kinase</keyword>
<dbReference type="InterPro" id="IPR000014">
    <property type="entry name" value="PAS"/>
</dbReference>
<accession>A0A346Y229</accession>
<evidence type="ECO:0000259" key="7">
    <source>
        <dbReference type="PROSITE" id="PS50110"/>
    </source>
</evidence>
<dbReference type="PROSITE" id="PS50110">
    <property type="entry name" value="RESPONSE_REGULATORY"/>
    <property type="match status" value="1"/>
</dbReference>
<dbReference type="OrthoDB" id="9761600at2"/>
<dbReference type="EMBL" id="CP031165">
    <property type="protein sequence ID" value="AXV08526.1"/>
    <property type="molecule type" value="Genomic_DNA"/>
</dbReference>
<dbReference type="KEGG" id="euz:DVS28_a3854"/>
<evidence type="ECO:0000256" key="6">
    <source>
        <dbReference type="PROSITE-ProRule" id="PRU00169"/>
    </source>
</evidence>
<dbReference type="Gene3D" id="3.40.50.2300">
    <property type="match status" value="1"/>
</dbReference>
<dbReference type="SMART" id="SM00448">
    <property type="entry name" value="REC"/>
    <property type="match status" value="1"/>
</dbReference>
<name>A0A346Y229_9ACTN</name>
<proteinExistence type="predicted"/>
<keyword evidence="3" id="KW-0805">Transcription regulation</keyword>
<evidence type="ECO:0000313" key="8">
    <source>
        <dbReference type="EMBL" id="AXV08526.1"/>
    </source>
</evidence>
<dbReference type="GO" id="GO:0032993">
    <property type="term" value="C:protein-DNA complex"/>
    <property type="evidence" value="ECO:0007669"/>
    <property type="project" value="TreeGrafter"/>
</dbReference>
<dbReference type="PANTHER" id="PTHR48111:SF1">
    <property type="entry name" value="TWO-COMPONENT RESPONSE REGULATOR ORR33"/>
    <property type="match status" value="1"/>
</dbReference>
<keyword evidence="4" id="KW-0238">DNA-binding</keyword>
<organism evidence="8 9">
    <name type="scientific">Euzebya pacifica</name>
    <dbReference type="NCBI Taxonomy" id="1608957"/>
    <lineage>
        <taxon>Bacteria</taxon>
        <taxon>Bacillati</taxon>
        <taxon>Actinomycetota</taxon>
        <taxon>Nitriliruptoria</taxon>
        <taxon>Euzebyales</taxon>
    </lineage>
</organism>
<keyword evidence="9" id="KW-1185">Reference proteome</keyword>
<keyword evidence="8" id="KW-0808">Transferase</keyword>
<dbReference type="Proteomes" id="UP000264006">
    <property type="component" value="Chromosome"/>
</dbReference>
<sequence>MARSEDSIDVVLLDDEPGDRALILALLEDSAVKVTAAHDALAGLLEGLDRMLAPPDVLLVDLNLPDSTGIGTVESLRTAHPRIPLVVVTGDRLAARDAIVAGADDVVLKDALETDLERAVVHSRQRAVGRSGAPGTGFHLADAPLLVVDNTDETVAANRAAHQLMGFIPPPDATFTMLFHAEDRMEVATFLVSMSEASGMRVWAEARLLTPSGAVECSMTGTVDPSTDLAHITLKPVDG</sequence>
<feature type="modified residue" description="4-aspartylphosphate" evidence="6">
    <location>
        <position position="61"/>
    </location>
</feature>
<dbReference type="GO" id="GO:0016301">
    <property type="term" value="F:kinase activity"/>
    <property type="evidence" value="ECO:0007669"/>
    <property type="project" value="UniProtKB-KW"/>
</dbReference>
<evidence type="ECO:0000313" key="9">
    <source>
        <dbReference type="Proteomes" id="UP000264006"/>
    </source>
</evidence>
<evidence type="ECO:0000256" key="5">
    <source>
        <dbReference type="ARBA" id="ARBA00023163"/>
    </source>
</evidence>
<dbReference type="GO" id="GO:0000156">
    <property type="term" value="F:phosphorelay response regulator activity"/>
    <property type="evidence" value="ECO:0007669"/>
    <property type="project" value="TreeGrafter"/>
</dbReference>
<evidence type="ECO:0000256" key="1">
    <source>
        <dbReference type="ARBA" id="ARBA00022553"/>
    </source>
</evidence>
<reference evidence="8 9" key="1">
    <citation type="submission" date="2018-09" db="EMBL/GenBank/DDBJ databases">
        <title>Complete genome sequence of Euzebya sp. DY32-46 isolated from seawater of Pacific Ocean.</title>
        <authorList>
            <person name="Xu L."/>
            <person name="Wu Y.-H."/>
            <person name="Xu X.-W."/>
        </authorList>
    </citation>
    <scope>NUCLEOTIDE SEQUENCE [LARGE SCALE GENOMIC DNA]</scope>
    <source>
        <strain evidence="8 9">DY32-46</strain>
    </source>
</reference>
<evidence type="ECO:0000256" key="3">
    <source>
        <dbReference type="ARBA" id="ARBA00023015"/>
    </source>
</evidence>
<feature type="domain" description="Response regulatory" evidence="7">
    <location>
        <begin position="9"/>
        <end position="124"/>
    </location>
</feature>
<protein>
    <submittedName>
        <fullName evidence="8">Signal-transducing histidine kinase</fullName>
    </submittedName>
</protein>
<keyword evidence="5" id="KW-0804">Transcription</keyword>
<evidence type="ECO:0000256" key="4">
    <source>
        <dbReference type="ARBA" id="ARBA00023125"/>
    </source>
</evidence>
<keyword evidence="2" id="KW-0902">Two-component regulatory system</keyword>
<dbReference type="InterPro" id="IPR011006">
    <property type="entry name" value="CheY-like_superfamily"/>
</dbReference>
<dbReference type="InterPro" id="IPR039420">
    <property type="entry name" value="WalR-like"/>
</dbReference>
<evidence type="ECO:0000256" key="2">
    <source>
        <dbReference type="ARBA" id="ARBA00023012"/>
    </source>
</evidence>
<dbReference type="CDD" id="cd00156">
    <property type="entry name" value="REC"/>
    <property type="match status" value="1"/>
</dbReference>
<dbReference type="CDD" id="cd00130">
    <property type="entry name" value="PAS"/>
    <property type="match status" value="1"/>
</dbReference>
<dbReference type="PANTHER" id="PTHR48111">
    <property type="entry name" value="REGULATOR OF RPOS"/>
    <property type="match status" value="1"/>
</dbReference>
<dbReference type="Pfam" id="PF00072">
    <property type="entry name" value="Response_reg"/>
    <property type="match status" value="1"/>
</dbReference>
<dbReference type="InterPro" id="IPR001789">
    <property type="entry name" value="Sig_transdc_resp-reg_receiver"/>
</dbReference>
<keyword evidence="1 6" id="KW-0597">Phosphoprotein</keyword>
<dbReference type="GO" id="GO:0006355">
    <property type="term" value="P:regulation of DNA-templated transcription"/>
    <property type="evidence" value="ECO:0007669"/>
    <property type="project" value="TreeGrafter"/>
</dbReference>
<dbReference type="SUPFAM" id="SSF52172">
    <property type="entry name" value="CheY-like"/>
    <property type="match status" value="1"/>
</dbReference>
<dbReference type="GO" id="GO:0005829">
    <property type="term" value="C:cytosol"/>
    <property type="evidence" value="ECO:0007669"/>
    <property type="project" value="TreeGrafter"/>
</dbReference>
<gene>
    <name evidence="8" type="ORF">DVS28_a3854</name>
</gene>
<dbReference type="RefSeq" id="WP_114592856.1">
    <property type="nucleotide sequence ID" value="NZ_CP031165.1"/>
</dbReference>